<feature type="transmembrane region" description="Helical" evidence="2">
    <location>
        <begin position="43"/>
        <end position="62"/>
    </location>
</feature>
<reference evidence="3 4" key="1">
    <citation type="submission" date="2018-07" db="EMBL/GenBank/DDBJ databases">
        <title>Genomic Encyclopedia of Type Strains, Phase IV (KMG-IV): sequencing the most valuable type-strain genomes for metagenomic binning, comparative biology and taxonomic classification.</title>
        <authorList>
            <person name="Goeker M."/>
        </authorList>
    </citation>
    <scope>NUCLEOTIDE SEQUENCE [LARGE SCALE GENOMIC DNA]</scope>
    <source>
        <strain evidence="3 4">DSM 26407</strain>
    </source>
</reference>
<organism evidence="3 4">
    <name type="scientific">Thioalbus denitrificans</name>
    <dbReference type="NCBI Taxonomy" id="547122"/>
    <lineage>
        <taxon>Bacteria</taxon>
        <taxon>Pseudomonadati</taxon>
        <taxon>Pseudomonadota</taxon>
        <taxon>Gammaproteobacteria</taxon>
        <taxon>Chromatiales</taxon>
        <taxon>Ectothiorhodospiraceae</taxon>
        <taxon>Thioalbus</taxon>
    </lineage>
</organism>
<dbReference type="RefSeq" id="WP_114280473.1">
    <property type="nucleotide sequence ID" value="NZ_QPJY01000008.1"/>
</dbReference>
<evidence type="ECO:0000256" key="1">
    <source>
        <dbReference type="SAM" id="MobiDB-lite"/>
    </source>
</evidence>
<name>A0A369C2N9_9GAMM</name>
<keyword evidence="4" id="KW-1185">Reference proteome</keyword>
<feature type="region of interest" description="Disordered" evidence="1">
    <location>
        <begin position="70"/>
        <end position="100"/>
    </location>
</feature>
<evidence type="ECO:0000313" key="4">
    <source>
        <dbReference type="Proteomes" id="UP000252707"/>
    </source>
</evidence>
<evidence type="ECO:0000256" key="2">
    <source>
        <dbReference type="SAM" id="Phobius"/>
    </source>
</evidence>
<dbReference type="Proteomes" id="UP000252707">
    <property type="component" value="Unassembled WGS sequence"/>
</dbReference>
<protein>
    <submittedName>
        <fullName evidence="3">Uncharacterized protein</fullName>
    </submittedName>
</protein>
<keyword evidence="2" id="KW-1133">Transmembrane helix</keyword>
<keyword evidence="2" id="KW-0472">Membrane</keyword>
<dbReference type="EMBL" id="QPJY01000008">
    <property type="protein sequence ID" value="RCX28053.1"/>
    <property type="molecule type" value="Genomic_DNA"/>
</dbReference>
<dbReference type="AlphaFoldDB" id="A0A369C2N9"/>
<comment type="caution">
    <text evidence="3">The sequence shown here is derived from an EMBL/GenBank/DDBJ whole genome shotgun (WGS) entry which is preliminary data.</text>
</comment>
<gene>
    <name evidence="3" type="ORF">DFQ59_10881</name>
</gene>
<feature type="transmembrane region" description="Helical" evidence="2">
    <location>
        <begin position="5"/>
        <end position="23"/>
    </location>
</feature>
<accession>A0A369C2N9</accession>
<evidence type="ECO:0000313" key="3">
    <source>
        <dbReference type="EMBL" id="RCX28053.1"/>
    </source>
</evidence>
<sequence length="100" mass="11131">MGKELLVKAVLAFLVLIFLGDWIGDLGEKIAASMDATARTVPIYRDLAKAVVAAVILAFPVWRRDLRPTLRSRLNRSQPSPNAKRRSRKSDRQASPTDES</sequence>
<proteinExistence type="predicted"/>
<keyword evidence="2" id="KW-0812">Transmembrane</keyword>